<proteinExistence type="predicted"/>
<reference evidence="2 3" key="1">
    <citation type="submission" date="2019-03" db="EMBL/GenBank/DDBJ databases">
        <title>Genomic Encyclopedia of Type Strains, Phase IV (KMG-IV): sequencing the most valuable type-strain genomes for metagenomic binning, comparative biology and taxonomic classification.</title>
        <authorList>
            <person name="Goeker M."/>
        </authorList>
    </citation>
    <scope>NUCLEOTIDE SEQUENCE [LARGE SCALE GENOMIC DNA]</scope>
    <source>
        <strain evidence="2 3">DSM 14836</strain>
    </source>
</reference>
<gene>
    <name evidence="2" type="ORF">EV195_101726</name>
</gene>
<protein>
    <submittedName>
        <fullName evidence="2">Heme-binding protein</fullName>
    </submittedName>
</protein>
<name>A0A4V2SMT6_9FLAO</name>
<dbReference type="InterPro" id="IPR025992">
    <property type="entry name" value="Haem-bd"/>
</dbReference>
<keyword evidence="3" id="KW-1185">Reference proteome</keyword>
<dbReference type="OrthoDB" id="196738at2"/>
<dbReference type="AlphaFoldDB" id="A0A4V2SMT6"/>
<dbReference type="SMART" id="SM01235">
    <property type="entry name" value="Haem_bd"/>
    <property type="match status" value="1"/>
</dbReference>
<evidence type="ECO:0000259" key="1">
    <source>
        <dbReference type="SMART" id="SM01235"/>
    </source>
</evidence>
<sequence length="156" mass="18380">MKIVKKIGWVALGLLLIIQFIPTEKNNGELSSLDAFVTETKPSQEVQKILKNACYDCHSDKTNYPWYHSVAPINFWMNHHVEDGKKHLNFSKWAAYSLKRKEHKMEEFWEEVEEKHMPLNSYTWTHSEAKLTDEQITEVVNWAKTVQANYEAQIQK</sequence>
<comment type="caution">
    <text evidence="2">The sequence shown here is derived from an EMBL/GenBank/DDBJ whole genome shotgun (WGS) entry which is preliminary data.</text>
</comment>
<dbReference type="RefSeq" id="WP_132792986.1">
    <property type="nucleotide sequence ID" value="NZ_SLXM01000001.1"/>
</dbReference>
<organism evidence="2 3">
    <name type="scientific">Tenacibaculum skagerrakense</name>
    <dbReference type="NCBI Taxonomy" id="186571"/>
    <lineage>
        <taxon>Bacteria</taxon>
        <taxon>Pseudomonadati</taxon>
        <taxon>Bacteroidota</taxon>
        <taxon>Flavobacteriia</taxon>
        <taxon>Flavobacteriales</taxon>
        <taxon>Flavobacteriaceae</taxon>
        <taxon>Tenacibaculum</taxon>
    </lineage>
</organism>
<dbReference type="Pfam" id="PF14376">
    <property type="entry name" value="Haem_bd"/>
    <property type="match status" value="1"/>
</dbReference>
<evidence type="ECO:0000313" key="3">
    <source>
        <dbReference type="Proteomes" id="UP000294564"/>
    </source>
</evidence>
<dbReference type="Proteomes" id="UP000294564">
    <property type="component" value="Unassembled WGS sequence"/>
</dbReference>
<accession>A0A4V2SMT6</accession>
<feature type="domain" description="Haem-binding" evidence="1">
    <location>
        <begin position="12"/>
        <end position="147"/>
    </location>
</feature>
<dbReference type="EMBL" id="SLXM01000001">
    <property type="protein sequence ID" value="TCP28546.1"/>
    <property type="molecule type" value="Genomic_DNA"/>
</dbReference>
<evidence type="ECO:0000313" key="2">
    <source>
        <dbReference type="EMBL" id="TCP28546.1"/>
    </source>
</evidence>